<organism evidence="3 4">
    <name type="scientific">Actinocatenispora rupis</name>
    <dbReference type="NCBI Taxonomy" id="519421"/>
    <lineage>
        <taxon>Bacteria</taxon>
        <taxon>Bacillati</taxon>
        <taxon>Actinomycetota</taxon>
        <taxon>Actinomycetes</taxon>
        <taxon>Micromonosporales</taxon>
        <taxon>Micromonosporaceae</taxon>
        <taxon>Actinocatenispora</taxon>
    </lineage>
</organism>
<keyword evidence="4" id="KW-1185">Reference proteome</keyword>
<protein>
    <recommendedName>
        <fullName evidence="5">UDP-N-acetylglucosamine:LPS N-acetylglucosamine transferase</fullName>
    </recommendedName>
</protein>
<keyword evidence="2" id="KW-0812">Transmembrane</keyword>
<dbReference type="InterPro" id="IPR050519">
    <property type="entry name" value="Glycosyltransf_28_UgtP"/>
</dbReference>
<gene>
    <name evidence="3" type="ORF">Aru02nite_71660</name>
</gene>
<proteinExistence type="predicted"/>
<keyword evidence="2" id="KW-0472">Membrane</keyword>
<evidence type="ECO:0000256" key="1">
    <source>
        <dbReference type="SAM" id="MobiDB-lite"/>
    </source>
</evidence>
<dbReference type="SUPFAM" id="SSF53756">
    <property type="entry name" value="UDP-Glycosyltransferase/glycogen phosphorylase"/>
    <property type="match status" value="1"/>
</dbReference>
<feature type="region of interest" description="Disordered" evidence="1">
    <location>
        <begin position="1"/>
        <end position="41"/>
    </location>
</feature>
<reference evidence="3" key="1">
    <citation type="submission" date="2021-01" db="EMBL/GenBank/DDBJ databases">
        <title>Whole genome shotgun sequence of Actinocatenispora rupis NBRC 107355.</title>
        <authorList>
            <person name="Komaki H."/>
            <person name="Tamura T."/>
        </authorList>
    </citation>
    <scope>NUCLEOTIDE SEQUENCE</scope>
    <source>
        <strain evidence="3">NBRC 107355</strain>
    </source>
</reference>
<feature type="transmembrane region" description="Helical" evidence="2">
    <location>
        <begin position="108"/>
        <end position="130"/>
    </location>
</feature>
<evidence type="ECO:0008006" key="5">
    <source>
        <dbReference type="Google" id="ProtNLM"/>
    </source>
</evidence>
<dbReference type="Gene3D" id="3.40.50.2000">
    <property type="entry name" value="Glycogen Phosphorylase B"/>
    <property type="match status" value="1"/>
</dbReference>
<name>A0A8J3JD59_9ACTN</name>
<sequence length="598" mass="62421">MPSAATVAGSRRPENRGGTTKLRPGRRRRSTPPAACDGAAPRPRVSIVSASLGGGHDACAAELARRLRATGYQVDVHDYLGMFPLRFGWFVRRLYALELAVAPRSWGFVNWLLGTRPLVWLIGVFTMLAAGRAMRRAVRGSVAVVSTYLGANPLLGRMRRRNLDIPVLTYLTDISVHPLWIAAGCDTYLTPHRVTIERAVTLGATDVRLVGPAVRPEFTGAGADPGDARRQFGLPATGRLALVAGGAWAVGDVARTAADIAATGAATPVVLCANNEELRAAITATGTGIALGWVDDMATLIRACDTVVTNGGGVTAVEATELGVPVVVYRSLPGHARANAAAFQTAGLARWARSEAELADALRAPVPPRTEQGAPDPAAVIAAATGLPVHVPVARRRVRRLAVTGALVVAGAWLATGGTTVAVAHGFQSLRPDATGVYLVVDLPTDRPAGADVLADLAEMHAGLAVTHDLVVRQPETVRAAARAGVRLLNAGSGRPYETGLVARRYAIGDTARRVRELTGQPPAALVSNGEIDPIDLASAAWVHERILVPNRVAHAGTSIAVSPGQVLLVEFPADDASVDTGLVAVGRNIHSPVLEIA</sequence>
<keyword evidence="2" id="KW-1133">Transmembrane helix</keyword>
<evidence type="ECO:0000313" key="4">
    <source>
        <dbReference type="Proteomes" id="UP000612808"/>
    </source>
</evidence>
<dbReference type="EMBL" id="BOMB01000055">
    <property type="protein sequence ID" value="GID16277.1"/>
    <property type="molecule type" value="Genomic_DNA"/>
</dbReference>
<evidence type="ECO:0000313" key="3">
    <source>
        <dbReference type="EMBL" id="GID16277.1"/>
    </source>
</evidence>
<dbReference type="PANTHER" id="PTHR43025">
    <property type="entry name" value="MONOGALACTOSYLDIACYLGLYCEROL SYNTHASE"/>
    <property type="match status" value="1"/>
</dbReference>
<evidence type="ECO:0000256" key="2">
    <source>
        <dbReference type="SAM" id="Phobius"/>
    </source>
</evidence>
<dbReference type="AlphaFoldDB" id="A0A8J3JD59"/>
<accession>A0A8J3JD59</accession>
<feature type="transmembrane region" description="Helical" evidence="2">
    <location>
        <begin position="401"/>
        <end position="424"/>
    </location>
</feature>
<dbReference type="PANTHER" id="PTHR43025:SF3">
    <property type="entry name" value="MONOGALACTOSYLDIACYLGLYCEROL SYNTHASE 1, CHLOROPLASTIC"/>
    <property type="match status" value="1"/>
</dbReference>
<comment type="caution">
    <text evidence="3">The sequence shown here is derived from an EMBL/GenBank/DDBJ whole genome shotgun (WGS) entry which is preliminary data.</text>
</comment>
<dbReference type="Proteomes" id="UP000612808">
    <property type="component" value="Unassembled WGS sequence"/>
</dbReference>